<organism evidence="2 3">
    <name type="scientific">Eumeta variegata</name>
    <name type="common">Bagworm moth</name>
    <name type="synonym">Eumeta japonica</name>
    <dbReference type="NCBI Taxonomy" id="151549"/>
    <lineage>
        <taxon>Eukaryota</taxon>
        <taxon>Metazoa</taxon>
        <taxon>Ecdysozoa</taxon>
        <taxon>Arthropoda</taxon>
        <taxon>Hexapoda</taxon>
        <taxon>Insecta</taxon>
        <taxon>Pterygota</taxon>
        <taxon>Neoptera</taxon>
        <taxon>Endopterygota</taxon>
        <taxon>Lepidoptera</taxon>
        <taxon>Glossata</taxon>
        <taxon>Ditrysia</taxon>
        <taxon>Tineoidea</taxon>
        <taxon>Psychidae</taxon>
        <taxon>Oiketicinae</taxon>
        <taxon>Eumeta</taxon>
    </lineage>
</organism>
<comment type="caution">
    <text evidence="2">The sequence shown here is derived from an EMBL/GenBank/DDBJ whole genome shotgun (WGS) entry which is preliminary data.</text>
</comment>
<dbReference type="Proteomes" id="UP000299102">
    <property type="component" value="Unassembled WGS sequence"/>
</dbReference>
<reference evidence="2 3" key="1">
    <citation type="journal article" date="2019" name="Commun. Biol.">
        <title>The bagworm genome reveals a unique fibroin gene that provides high tensile strength.</title>
        <authorList>
            <person name="Kono N."/>
            <person name="Nakamura H."/>
            <person name="Ohtoshi R."/>
            <person name="Tomita M."/>
            <person name="Numata K."/>
            <person name="Arakawa K."/>
        </authorList>
    </citation>
    <scope>NUCLEOTIDE SEQUENCE [LARGE SCALE GENOMIC DNA]</scope>
</reference>
<evidence type="ECO:0000313" key="3">
    <source>
        <dbReference type="Proteomes" id="UP000299102"/>
    </source>
</evidence>
<name>A0A4C1YU75_EUMVA</name>
<proteinExistence type="predicted"/>
<feature type="region of interest" description="Disordered" evidence="1">
    <location>
        <begin position="28"/>
        <end position="48"/>
    </location>
</feature>
<evidence type="ECO:0000313" key="2">
    <source>
        <dbReference type="EMBL" id="GBP78199.1"/>
    </source>
</evidence>
<dbReference type="AlphaFoldDB" id="A0A4C1YU75"/>
<keyword evidence="3" id="KW-1185">Reference proteome</keyword>
<protein>
    <submittedName>
        <fullName evidence="2">Uncharacterized protein</fullName>
    </submittedName>
</protein>
<feature type="compositionally biased region" description="Basic and acidic residues" evidence="1">
    <location>
        <begin position="33"/>
        <end position="42"/>
    </location>
</feature>
<evidence type="ECO:0000256" key="1">
    <source>
        <dbReference type="SAM" id="MobiDB-lite"/>
    </source>
</evidence>
<accession>A0A4C1YU75</accession>
<sequence>MSSVPEDPRRTTAPTSQTFDCNITKRSIRPTRKNVDAADTRAGEQTGDTVRRKANDLIERIPMIGH</sequence>
<gene>
    <name evidence="2" type="ORF">EVAR_53984_1</name>
</gene>
<dbReference type="EMBL" id="BGZK01001361">
    <property type="protein sequence ID" value="GBP78199.1"/>
    <property type="molecule type" value="Genomic_DNA"/>
</dbReference>